<evidence type="ECO:0000259" key="1">
    <source>
        <dbReference type="Pfam" id="PF13649"/>
    </source>
</evidence>
<evidence type="ECO:0000313" key="2">
    <source>
        <dbReference type="EMBL" id="GCE13964.1"/>
    </source>
</evidence>
<proteinExistence type="predicted"/>
<evidence type="ECO:0000313" key="3">
    <source>
        <dbReference type="Proteomes" id="UP000287352"/>
    </source>
</evidence>
<dbReference type="CDD" id="cd02440">
    <property type="entry name" value="AdoMet_MTases"/>
    <property type="match status" value="1"/>
</dbReference>
<dbReference type="InterPro" id="IPR050508">
    <property type="entry name" value="Methyltransf_Superfamily"/>
</dbReference>
<dbReference type="Pfam" id="PF13649">
    <property type="entry name" value="Methyltransf_25"/>
    <property type="match status" value="1"/>
</dbReference>
<organism evidence="2 3">
    <name type="scientific">Tengunoibacter tsumagoiensis</name>
    <dbReference type="NCBI Taxonomy" id="2014871"/>
    <lineage>
        <taxon>Bacteria</taxon>
        <taxon>Bacillati</taxon>
        <taxon>Chloroflexota</taxon>
        <taxon>Ktedonobacteria</taxon>
        <taxon>Ktedonobacterales</taxon>
        <taxon>Dictyobacteraceae</taxon>
        <taxon>Tengunoibacter</taxon>
    </lineage>
</organism>
<dbReference type="RefSeq" id="WP_126581448.1">
    <property type="nucleotide sequence ID" value="NZ_BIFR01000001.1"/>
</dbReference>
<comment type="caution">
    <text evidence="2">The sequence shown here is derived from an EMBL/GenBank/DDBJ whole genome shotgun (WGS) entry which is preliminary data.</text>
</comment>
<keyword evidence="3" id="KW-1185">Reference proteome</keyword>
<dbReference type="Gene3D" id="3.40.50.150">
    <property type="entry name" value="Vaccinia Virus protein VP39"/>
    <property type="match status" value="1"/>
</dbReference>
<dbReference type="GO" id="GO:0008168">
    <property type="term" value="F:methyltransferase activity"/>
    <property type="evidence" value="ECO:0007669"/>
    <property type="project" value="TreeGrafter"/>
</dbReference>
<gene>
    <name evidence="2" type="ORF">KTT_38230</name>
</gene>
<protein>
    <recommendedName>
        <fullName evidence="1">Methyltransferase domain-containing protein</fullName>
    </recommendedName>
</protein>
<dbReference type="AlphaFoldDB" id="A0A402A481"/>
<feature type="domain" description="Methyltransferase" evidence="1">
    <location>
        <begin position="137"/>
        <end position="234"/>
    </location>
</feature>
<dbReference type="Proteomes" id="UP000287352">
    <property type="component" value="Unassembled WGS sequence"/>
</dbReference>
<name>A0A402A481_9CHLR</name>
<reference evidence="3" key="1">
    <citation type="submission" date="2018-12" db="EMBL/GenBank/DDBJ databases">
        <title>Tengunoibacter tsumagoiensis gen. nov., sp. nov., Dictyobacter kobayashii sp. nov., D. alpinus sp. nov., and D. joshuensis sp. nov. and description of Dictyobacteraceae fam. nov. within the order Ktedonobacterales isolated from Tengu-no-mugimeshi.</title>
        <authorList>
            <person name="Wang C.M."/>
            <person name="Zheng Y."/>
            <person name="Sakai Y."/>
            <person name="Toyoda A."/>
            <person name="Minakuchi Y."/>
            <person name="Abe K."/>
            <person name="Yokota A."/>
            <person name="Yabe S."/>
        </authorList>
    </citation>
    <scope>NUCLEOTIDE SEQUENCE [LARGE SCALE GENOMIC DNA]</scope>
    <source>
        <strain evidence="3">Uno3</strain>
    </source>
</reference>
<dbReference type="InterPro" id="IPR029063">
    <property type="entry name" value="SAM-dependent_MTases_sf"/>
</dbReference>
<dbReference type="PANTHER" id="PTHR42912">
    <property type="entry name" value="METHYLTRANSFERASE"/>
    <property type="match status" value="1"/>
</dbReference>
<dbReference type="EMBL" id="BIFR01000001">
    <property type="protein sequence ID" value="GCE13964.1"/>
    <property type="molecule type" value="Genomic_DNA"/>
</dbReference>
<sequence>MVSNEISNSVNVLFDNPFQIEDIQVFDDETLHHLLTHASFGLTCCQLGYALQGGAGPLTKRIKRILPNEQRERFQEALHQKIAPEERDHAREEILQGLFWELIYWKKPELYEELTAGEYLHPQIFQHLASDLQGKKILDAGAGSGRASLECLRARAQSIVAVDPSIGLLRILKRKLAFMKEKPHLVLRPGRFEELPLENQSVDIALSCSAFTATDEQGGEPGLAELERVTRPEGKIVIIWPRVQDHDWFRAHGFHYVSFPVQEEMCIHFRSPASAQRCARLFYAHNPAILDYLVDNQTAELPFSVLGINPPRDYFWRNGDERN</sequence>
<accession>A0A402A481</accession>
<dbReference type="InterPro" id="IPR041698">
    <property type="entry name" value="Methyltransf_25"/>
</dbReference>
<dbReference type="OrthoDB" id="9808140at2"/>
<dbReference type="SUPFAM" id="SSF53335">
    <property type="entry name" value="S-adenosyl-L-methionine-dependent methyltransferases"/>
    <property type="match status" value="1"/>
</dbReference>